<evidence type="ECO:0000313" key="10">
    <source>
        <dbReference type="EnsemblMetazoa" id="XP_030853975"/>
    </source>
</evidence>
<dbReference type="FunFam" id="1.10.8.270:FF:000019">
    <property type="entry name" value="TBC1 domain family member 13"/>
    <property type="match status" value="1"/>
</dbReference>
<dbReference type="PROSITE" id="PS50086">
    <property type="entry name" value="TBC_RABGAP"/>
    <property type="match status" value="1"/>
</dbReference>
<keyword evidence="5" id="KW-0472">Membrane</keyword>
<evidence type="ECO:0000256" key="7">
    <source>
        <dbReference type="ARBA" id="ARBA00064536"/>
    </source>
</evidence>
<dbReference type="GeneID" id="579993"/>
<organism evidence="10 11">
    <name type="scientific">Strongylocentrotus purpuratus</name>
    <name type="common">Purple sea urchin</name>
    <dbReference type="NCBI Taxonomy" id="7668"/>
    <lineage>
        <taxon>Eukaryota</taxon>
        <taxon>Metazoa</taxon>
        <taxon>Echinodermata</taxon>
        <taxon>Eleutherozoa</taxon>
        <taxon>Echinozoa</taxon>
        <taxon>Echinoidea</taxon>
        <taxon>Euechinoidea</taxon>
        <taxon>Echinacea</taxon>
        <taxon>Camarodonta</taxon>
        <taxon>Echinidea</taxon>
        <taxon>Strongylocentrotidae</taxon>
        <taxon>Strongylocentrotus</taxon>
    </lineage>
</organism>
<dbReference type="GO" id="GO:0005737">
    <property type="term" value="C:cytoplasm"/>
    <property type="evidence" value="ECO:0000318"/>
    <property type="project" value="GO_Central"/>
</dbReference>
<dbReference type="Proteomes" id="UP000007110">
    <property type="component" value="Unassembled WGS sequence"/>
</dbReference>
<dbReference type="RefSeq" id="XP_030853975.1">
    <property type="nucleotide sequence ID" value="XM_030998115.1"/>
</dbReference>
<evidence type="ECO:0000256" key="6">
    <source>
        <dbReference type="ARBA" id="ARBA00059763"/>
    </source>
</evidence>
<dbReference type="GO" id="GO:0016020">
    <property type="term" value="C:membrane"/>
    <property type="evidence" value="ECO:0007669"/>
    <property type="project" value="UniProtKB-SubCell"/>
</dbReference>
<dbReference type="OrthoDB" id="10263206at2759"/>
<dbReference type="GO" id="GO:0006886">
    <property type="term" value="P:intracellular protein transport"/>
    <property type="evidence" value="ECO:0000318"/>
    <property type="project" value="GO_Central"/>
</dbReference>
<comment type="subunit">
    <text evidence="7">Interacts with RAB1A and RAB10; in a GTP-dependent manner.</text>
</comment>
<evidence type="ECO:0000256" key="2">
    <source>
        <dbReference type="ARBA" id="ARBA00004496"/>
    </source>
</evidence>
<dbReference type="PANTHER" id="PTHR22957">
    <property type="entry name" value="TBC1 DOMAIN FAMILY MEMBER GTPASE-ACTIVATING PROTEIN"/>
    <property type="match status" value="1"/>
</dbReference>
<dbReference type="InParanoid" id="A0A7M7PPX4"/>
<evidence type="ECO:0000256" key="3">
    <source>
        <dbReference type="ARBA" id="ARBA00022468"/>
    </source>
</evidence>
<evidence type="ECO:0000256" key="4">
    <source>
        <dbReference type="ARBA" id="ARBA00022490"/>
    </source>
</evidence>
<dbReference type="InterPro" id="IPR035969">
    <property type="entry name" value="Rab-GAP_TBC_sf"/>
</dbReference>
<name>A0A7M7PPX4_STRPU</name>
<dbReference type="PANTHER" id="PTHR22957:SF27">
    <property type="entry name" value="TBC1 DOMAIN FAMILY MEMBER 13"/>
    <property type="match status" value="1"/>
</dbReference>
<keyword evidence="3" id="KW-0343">GTPase activation</keyword>
<reference evidence="11" key="1">
    <citation type="submission" date="2015-02" db="EMBL/GenBank/DDBJ databases">
        <title>Genome sequencing for Strongylocentrotus purpuratus.</title>
        <authorList>
            <person name="Murali S."/>
            <person name="Liu Y."/>
            <person name="Vee V."/>
            <person name="English A."/>
            <person name="Wang M."/>
            <person name="Skinner E."/>
            <person name="Han Y."/>
            <person name="Muzny D.M."/>
            <person name="Worley K.C."/>
            <person name="Gibbs R.A."/>
        </authorList>
    </citation>
    <scope>NUCLEOTIDE SEQUENCE</scope>
</reference>
<keyword evidence="4" id="KW-0963">Cytoplasm</keyword>
<dbReference type="OMA" id="TEFPCEE"/>
<comment type="subcellular location">
    <subcellularLocation>
        <location evidence="2">Cytoplasm</location>
    </subcellularLocation>
    <subcellularLocation>
        <location evidence="1">Membrane</location>
    </subcellularLocation>
</comment>
<dbReference type="AlphaFoldDB" id="A0A7M7PPX4"/>
<evidence type="ECO:0000256" key="1">
    <source>
        <dbReference type="ARBA" id="ARBA00004370"/>
    </source>
</evidence>
<sequence length="397" mass="46073">MAASYSERVSSFEDVLKGPKIDILELSKMCFNGVPDSAGMRSVCWKILLNYLPKVRSAWQDALAKQRQLYKDFLEEMIIQPGSKEYSTKRTDVTMEDHPLNPKPDSQWSQYFKDNDVLLQIDKDTRRLQPDIGFFQIATDYPCKELVDASTSLETLRKRIEHTMFHSVAVAKSRAGITNMKTSQKPMKMEFGHDTLDDGQEAHWEVLERILFIYAKLNPGQGYVQGMNEIIGPLYYAFAADKDLSLREHAEADTFFCFTNLMSKMRDTFIKTLDDSPSGINAKMDQLMLMVKRCDSKIWLQFEKQELKPQFFAFRWLTLWLTQEFPLPDVTRLWDSLLCDEDKPEFLLCVCCAMILSQRKIILEGDFATNIKMLQHYPAIDMHELLRKAIKVRETCS</sequence>
<dbReference type="FunFam" id="1.10.472.80:FF:000009">
    <property type="entry name" value="TBC1 domain family member 13"/>
    <property type="match status" value="1"/>
</dbReference>
<dbReference type="CTD" id="54662"/>
<dbReference type="Gene3D" id="1.10.10.750">
    <property type="entry name" value="Ypt/Rab-GAP domain of gyp1p, domain 1"/>
    <property type="match status" value="1"/>
</dbReference>
<dbReference type="SMART" id="SM00164">
    <property type="entry name" value="TBC"/>
    <property type="match status" value="1"/>
</dbReference>
<proteinExistence type="predicted"/>
<comment type="function">
    <text evidence="6">Acts as a GTPase-activating protein for RAB35. Together with RAB35 may be involved in regulation of insulin-induced glucose transporter SLC2A4/GLUT4 translocation to the plasma membrane in adipocytes.</text>
</comment>
<protein>
    <recommendedName>
        <fullName evidence="8">TBC1 domain family member 13</fullName>
    </recommendedName>
</protein>
<dbReference type="InterPro" id="IPR000195">
    <property type="entry name" value="Rab-GAP-TBC_dom"/>
</dbReference>
<dbReference type="KEGG" id="spu:579993"/>
<evidence type="ECO:0000313" key="11">
    <source>
        <dbReference type="Proteomes" id="UP000007110"/>
    </source>
</evidence>
<evidence type="ECO:0000259" key="9">
    <source>
        <dbReference type="PROSITE" id="PS50086"/>
    </source>
</evidence>
<reference evidence="10" key="2">
    <citation type="submission" date="2021-01" db="UniProtKB">
        <authorList>
            <consortium name="EnsemblMetazoa"/>
        </authorList>
    </citation>
    <scope>IDENTIFICATION</scope>
</reference>
<dbReference type="EnsemblMetazoa" id="XM_030998115">
    <property type="protein sequence ID" value="XP_030853975"/>
    <property type="gene ID" value="LOC579993"/>
</dbReference>
<keyword evidence="11" id="KW-1185">Reference proteome</keyword>
<feature type="domain" description="Rab-GAP TBC" evidence="9">
    <location>
        <begin position="35"/>
        <end position="341"/>
    </location>
</feature>
<dbReference type="Pfam" id="PF00566">
    <property type="entry name" value="RabGAP-TBC"/>
    <property type="match status" value="1"/>
</dbReference>
<dbReference type="Gene3D" id="1.10.472.80">
    <property type="entry name" value="Ypt/Rab-GAP domain of gyp1p, domain 3"/>
    <property type="match status" value="1"/>
</dbReference>
<evidence type="ECO:0000256" key="8">
    <source>
        <dbReference type="ARBA" id="ARBA00067477"/>
    </source>
</evidence>
<dbReference type="SUPFAM" id="SSF47923">
    <property type="entry name" value="Ypt/Rab-GAP domain of gyp1p"/>
    <property type="match status" value="2"/>
</dbReference>
<dbReference type="GO" id="GO:0005096">
    <property type="term" value="F:GTPase activator activity"/>
    <property type="evidence" value="ECO:0000318"/>
    <property type="project" value="GO_Central"/>
</dbReference>
<dbReference type="Gene3D" id="1.10.8.270">
    <property type="entry name" value="putative rabgap domain of human tbc1 domain family member 14 like domains"/>
    <property type="match status" value="1"/>
</dbReference>
<accession>A0A7M7PPX4</accession>
<evidence type="ECO:0000256" key="5">
    <source>
        <dbReference type="ARBA" id="ARBA00023136"/>
    </source>
</evidence>